<evidence type="ECO:0000256" key="1">
    <source>
        <dbReference type="ARBA" id="ARBA00000448"/>
    </source>
</evidence>
<name>A0A4Z0B3B9_9PSED</name>
<evidence type="ECO:0000256" key="4">
    <source>
        <dbReference type="ARBA" id="ARBA00022729"/>
    </source>
</evidence>
<dbReference type="Gene3D" id="2.60.40.10">
    <property type="entry name" value="Immunoglobulins"/>
    <property type="match status" value="1"/>
</dbReference>
<dbReference type="SMART" id="SM01217">
    <property type="entry name" value="Fn3_like"/>
    <property type="match status" value="1"/>
</dbReference>
<evidence type="ECO:0000259" key="11">
    <source>
        <dbReference type="SMART" id="SM01217"/>
    </source>
</evidence>
<dbReference type="EC" id="3.2.1.21" evidence="3"/>
<dbReference type="InterPro" id="IPR036881">
    <property type="entry name" value="Glyco_hydro_3_C_sf"/>
</dbReference>
<protein>
    <recommendedName>
        <fullName evidence="3">beta-glucosidase</fullName>
        <ecNumber evidence="3">3.2.1.21</ecNumber>
    </recommendedName>
    <alternativeName>
        <fullName evidence="9">Beta-D-glucoside glucohydrolase</fullName>
    </alternativeName>
    <alternativeName>
        <fullName evidence="7">Cellobiase</fullName>
    </alternativeName>
    <alternativeName>
        <fullName evidence="8">Gentiobiase</fullName>
    </alternativeName>
</protein>
<evidence type="ECO:0000256" key="10">
    <source>
        <dbReference type="SAM" id="SignalP"/>
    </source>
</evidence>
<keyword evidence="13" id="KW-1185">Reference proteome</keyword>
<dbReference type="Gene3D" id="3.20.20.300">
    <property type="entry name" value="Glycoside hydrolase, family 3, N-terminal domain"/>
    <property type="match status" value="1"/>
</dbReference>
<sequence>MLARLLLLTLAVTSLLASAEEDRVEQLLTQMTLEEKVGQLSQLGIQNTLSGPAIDPGELTHFPITQVGSVLNVYGAEHTRKMQEQVVQGSRLHIPLLFAYDVIHGFRTIFPVPLAEASAWEPELSRRVARVAAIEATASGIHWTFAPMVDIARDPRWGRVVEGAGEDPFLGSALAAARVRGFHGHGPPDLSSMMSTAKHFVAYGAAEGGRDYNVADLSERTLREVYLPPFHAAVEAGVEAVMPAFNELAGVPMHSNNALLTGLLRNQWGFTGLVISDFNAVWELIPQGLAQSPANTAQLAFNAGVDMEMASQSYRQYLPTQVGSGQVSRQSLDDAVRRVLKAKERLGLFDAPYRYSDEAREKASILTPQHRALAREAAQKSIVLLKNAGSLLPLPKSLGTVLVVGSLATDAQATLGPWAWAGHPQDSVTVLQGIQHAVSADTQVIYLPGASPDSPGTQGIAAAQQAAHDADVVIAVLGETADQSGESRSRAELGLPGAQDRLLRALLETRKPLIVVLMNGRPLVLSTNVQRAPALLETWFLGSETGHAVADVLFGDVNPSGKLPITFARSVGQIPLYYAHKNTGRPPLGDAAFESAYIDVPWTPLYPFGFGLSYTTFAYSPPRLSTTRLASTQTVDVEVTVTNTGQRAGDEIVQLYLRDDVASVTRPVRLLRGFRKVHLAPGQARHLTFTLGQEDFALLDERFIPVVQAGTFTVFVGGDSTTQNQARFEVTDSRRLSTPGPGAPN</sequence>
<dbReference type="PANTHER" id="PTHR30620">
    <property type="entry name" value="PERIPLASMIC BETA-GLUCOSIDASE-RELATED"/>
    <property type="match status" value="1"/>
</dbReference>
<evidence type="ECO:0000256" key="2">
    <source>
        <dbReference type="ARBA" id="ARBA00005336"/>
    </source>
</evidence>
<dbReference type="RefSeq" id="WP_135287614.1">
    <property type="nucleotide sequence ID" value="NZ_QUZU01000001.1"/>
</dbReference>
<dbReference type="PANTHER" id="PTHR30620:SF16">
    <property type="entry name" value="LYSOSOMAL BETA GLUCOSIDASE"/>
    <property type="match status" value="1"/>
</dbReference>
<dbReference type="InterPro" id="IPR051915">
    <property type="entry name" value="Cellulose_Degrad_GH3"/>
</dbReference>
<dbReference type="AlphaFoldDB" id="A0A4Z0B3B9"/>
<dbReference type="SUPFAM" id="SSF51445">
    <property type="entry name" value="(Trans)glycosidases"/>
    <property type="match status" value="1"/>
</dbReference>
<feature type="chain" id="PRO_5021312817" description="beta-glucosidase" evidence="10">
    <location>
        <begin position="20"/>
        <end position="745"/>
    </location>
</feature>
<dbReference type="OrthoDB" id="9781691at2"/>
<comment type="caution">
    <text evidence="12">The sequence shown here is derived from an EMBL/GenBank/DDBJ whole genome shotgun (WGS) entry which is preliminary data.</text>
</comment>
<dbReference type="SUPFAM" id="SSF52279">
    <property type="entry name" value="Beta-D-glucan exohydrolase, C-terminal domain"/>
    <property type="match status" value="1"/>
</dbReference>
<evidence type="ECO:0000256" key="8">
    <source>
        <dbReference type="ARBA" id="ARBA00032194"/>
    </source>
</evidence>
<dbReference type="PRINTS" id="PR00133">
    <property type="entry name" value="GLHYDRLASE3"/>
</dbReference>
<accession>A0A4Z0B3B9</accession>
<feature type="domain" description="Fibronectin type III-like" evidence="11">
    <location>
        <begin position="651"/>
        <end position="720"/>
    </location>
</feature>
<organism evidence="12 13">
    <name type="scientific">Pseudomonas kairouanensis</name>
    <dbReference type="NCBI Taxonomy" id="2293832"/>
    <lineage>
        <taxon>Bacteria</taxon>
        <taxon>Pseudomonadati</taxon>
        <taxon>Pseudomonadota</taxon>
        <taxon>Gammaproteobacteria</taxon>
        <taxon>Pseudomonadales</taxon>
        <taxon>Pseudomonadaceae</taxon>
        <taxon>Pseudomonas</taxon>
    </lineage>
</organism>
<dbReference type="Proteomes" id="UP000297391">
    <property type="component" value="Unassembled WGS sequence"/>
</dbReference>
<proteinExistence type="inferred from homology"/>
<reference evidence="12 13" key="1">
    <citation type="journal article" date="2019" name="Syst. Appl. Microbiol.">
        <title>New species of pathogenic Pseudomonas isolated from citrus in Tunisia: Proposal of Pseudomonas kairouanensis sp. nov. and Pseudomonas nabeulensis sp. nov.</title>
        <authorList>
            <person name="Oueslati M."/>
            <person name="Mulet M."/>
            <person name="Gomila M."/>
            <person name="Berge O."/>
            <person name="Hajlaoui M.R."/>
            <person name="Lalucat J."/>
            <person name="Sadfi-Zouaoui N."/>
            <person name="Garcia-Valdes E."/>
        </authorList>
    </citation>
    <scope>NUCLEOTIDE SEQUENCE [LARGE SCALE GENOMIC DNA]</scope>
    <source>
        <strain evidence="12 13">KC12</strain>
    </source>
</reference>
<dbReference type="InterPro" id="IPR013783">
    <property type="entry name" value="Ig-like_fold"/>
</dbReference>
<dbReference type="FunFam" id="2.60.40.10:FF:000495">
    <property type="entry name" value="Periplasmic beta-glucosidase"/>
    <property type="match status" value="1"/>
</dbReference>
<keyword evidence="6" id="KW-0326">Glycosidase</keyword>
<comment type="catalytic activity">
    <reaction evidence="1">
        <text>Hydrolysis of terminal, non-reducing beta-D-glucosyl residues with release of beta-D-glucose.</text>
        <dbReference type="EC" id="3.2.1.21"/>
    </reaction>
</comment>
<dbReference type="InterPro" id="IPR001764">
    <property type="entry name" value="Glyco_hydro_3_N"/>
</dbReference>
<dbReference type="NCBIfam" id="NF011678">
    <property type="entry name" value="PRK15098.1"/>
    <property type="match status" value="1"/>
</dbReference>
<feature type="signal peptide" evidence="10">
    <location>
        <begin position="1"/>
        <end position="19"/>
    </location>
</feature>
<evidence type="ECO:0000256" key="3">
    <source>
        <dbReference type="ARBA" id="ARBA00012744"/>
    </source>
</evidence>
<evidence type="ECO:0000313" key="12">
    <source>
        <dbReference type="EMBL" id="TFY92718.1"/>
    </source>
</evidence>
<dbReference type="InterPro" id="IPR026891">
    <property type="entry name" value="Fn3-like"/>
</dbReference>
<dbReference type="InterPro" id="IPR036962">
    <property type="entry name" value="Glyco_hydro_3_N_sf"/>
</dbReference>
<dbReference type="Gene3D" id="3.40.50.1700">
    <property type="entry name" value="Glycoside hydrolase family 3 C-terminal domain"/>
    <property type="match status" value="1"/>
</dbReference>
<dbReference type="EMBL" id="QUZU01000001">
    <property type="protein sequence ID" value="TFY92718.1"/>
    <property type="molecule type" value="Genomic_DNA"/>
</dbReference>
<gene>
    <name evidence="12" type="primary">bglX</name>
    <name evidence="12" type="ORF">DYL59_01805</name>
</gene>
<comment type="similarity">
    <text evidence="2">Belongs to the glycosyl hydrolase 3 family.</text>
</comment>
<dbReference type="Pfam" id="PF14310">
    <property type="entry name" value="Fn3-like"/>
    <property type="match status" value="1"/>
</dbReference>
<keyword evidence="5" id="KW-0378">Hydrolase</keyword>
<evidence type="ECO:0000256" key="6">
    <source>
        <dbReference type="ARBA" id="ARBA00023295"/>
    </source>
</evidence>
<evidence type="ECO:0000256" key="5">
    <source>
        <dbReference type="ARBA" id="ARBA00022801"/>
    </source>
</evidence>
<evidence type="ECO:0000256" key="9">
    <source>
        <dbReference type="ARBA" id="ARBA00032594"/>
    </source>
</evidence>
<dbReference type="InterPro" id="IPR002772">
    <property type="entry name" value="Glyco_hydro_3_C"/>
</dbReference>
<evidence type="ECO:0000256" key="7">
    <source>
        <dbReference type="ARBA" id="ARBA00031448"/>
    </source>
</evidence>
<dbReference type="InterPro" id="IPR017853">
    <property type="entry name" value="GH"/>
</dbReference>
<dbReference type="Pfam" id="PF00933">
    <property type="entry name" value="Glyco_hydro_3"/>
    <property type="match status" value="1"/>
</dbReference>
<dbReference type="FunFam" id="3.20.20.300:FF:000005">
    <property type="entry name" value="Periplasmic beta-glucosidase"/>
    <property type="match status" value="1"/>
</dbReference>
<dbReference type="GO" id="GO:0009251">
    <property type="term" value="P:glucan catabolic process"/>
    <property type="evidence" value="ECO:0007669"/>
    <property type="project" value="TreeGrafter"/>
</dbReference>
<dbReference type="GO" id="GO:0008422">
    <property type="term" value="F:beta-glucosidase activity"/>
    <property type="evidence" value="ECO:0007669"/>
    <property type="project" value="UniProtKB-EC"/>
</dbReference>
<dbReference type="Pfam" id="PF01915">
    <property type="entry name" value="Glyco_hydro_3_C"/>
    <property type="match status" value="1"/>
</dbReference>
<evidence type="ECO:0000313" key="13">
    <source>
        <dbReference type="Proteomes" id="UP000297391"/>
    </source>
</evidence>
<keyword evidence="4 10" id="KW-0732">Signal</keyword>